<dbReference type="STRING" id="1121256.SAMN02746089_01793"/>
<dbReference type="InterPro" id="IPR046720">
    <property type="entry name" value="DUF6612"/>
</dbReference>
<sequence>MKKIFLLALLSVFLISIPVSGLAQTADNYMTRGEFVEQLIQQAGIDLGGKTVQQYLVERGILLGDGKGNYNLNQPITYRQIGFILSRFYGLSKMDAHQLKENEKYIYALEEGFLPRYVTLDNKVTSSEGKKIIELLFSKSKEAYEILKKVSSSEMNTMRLNADLKIGMDFKDKNIISFDSMNMTVSAEMDTNTGVYEKIGIDIPLIGYKEIEEYIIGDRIYMKSPEDNQWVYTTVQGLSTLKGAENMKMPDVLSEDTLYRMVSNSVIDGKEVYVINTYIKITDMKKLDEVMNMLGMNDFMGMNYSNMFEGMYGKYTYYVDTKTNNIVRVDIASKIYFKDGILENGQPVPLKWEMISGSMNYSNINDPDIKVVLPDEAKNAQELTMPDMPQK</sequence>
<dbReference type="Proteomes" id="UP000184088">
    <property type="component" value="Unassembled WGS sequence"/>
</dbReference>
<dbReference type="OrthoDB" id="1729559at2"/>
<dbReference type="RefSeq" id="WP_073344275.1">
    <property type="nucleotide sequence ID" value="NZ_FQVH01000020.1"/>
</dbReference>
<proteinExistence type="predicted"/>
<accession>A0A1M5B5V7</accession>
<dbReference type="AlphaFoldDB" id="A0A1M5B5V7"/>
<gene>
    <name evidence="2" type="ORF">SAMN02746089_01793</name>
</gene>
<feature type="signal peptide" evidence="1">
    <location>
        <begin position="1"/>
        <end position="23"/>
    </location>
</feature>
<feature type="chain" id="PRO_5038622528" evidence="1">
    <location>
        <begin position="24"/>
        <end position="391"/>
    </location>
</feature>
<keyword evidence="1" id="KW-0732">Signal</keyword>
<dbReference type="EMBL" id="FQVH01000020">
    <property type="protein sequence ID" value="SHF37931.1"/>
    <property type="molecule type" value="Genomic_DNA"/>
</dbReference>
<evidence type="ECO:0000256" key="1">
    <source>
        <dbReference type="SAM" id="SignalP"/>
    </source>
</evidence>
<evidence type="ECO:0000313" key="3">
    <source>
        <dbReference type="Proteomes" id="UP000184088"/>
    </source>
</evidence>
<protein>
    <submittedName>
        <fullName evidence="2">S-layer homology domain-containing protein</fullName>
    </submittedName>
</protein>
<reference evidence="2 3" key="1">
    <citation type="submission" date="2016-11" db="EMBL/GenBank/DDBJ databases">
        <authorList>
            <person name="Jaros S."/>
            <person name="Januszkiewicz K."/>
            <person name="Wedrychowicz H."/>
        </authorList>
    </citation>
    <scope>NUCLEOTIDE SEQUENCE [LARGE SCALE GENOMIC DNA]</scope>
    <source>
        <strain evidence="2 3">DSM 17918</strain>
    </source>
</reference>
<organism evidence="2 3">
    <name type="scientific">Caldanaerobius fijiensis DSM 17918</name>
    <dbReference type="NCBI Taxonomy" id="1121256"/>
    <lineage>
        <taxon>Bacteria</taxon>
        <taxon>Bacillati</taxon>
        <taxon>Bacillota</taxon>
        <taxon>Clostridia</taxon>
        <taxon>Thermoanaerobacterales</taxon>
        <taxon>Thermoanaerobacteraceae</taxon>
        <taxon>Caldanaerobius</taxon>
    </lineage>
</organism>
<name>A0A1M5B5V7_9THEO</name>
<dbReference type="Pfam" id="PF20316">
    <property type="entry name" value="DUF6612"/>
    <property type="match status" value="1"/>
</dbReference>
<evidence type="ECO:0000313" key="2">
    <source>
        <dbReference type="EMBL" id="SHF37931.1"/>
    </source>
</evidence>
<keyword evidence="3" id="KW-1185">Reference proteome</keyword>